<name>A0A158BSI1_9BURK</name>
<accession>A0A158BSI1</accession>
<evidence type="ECO:0000313" key="2">
    <source>
        <dbReference type="Proteomes" id="UP000071859"/>
    </source>
</evidence>
<dbReference type="Proteomes" id="UP000071859">
    <property type="component" value="Unassembled WGS sequence"/>
</dbReference>
<protein>
    <submittedName>
        <fullName evidence="1">Uncharacterized protein</fullName>
    </submittedName>
</protein>
<reference evidence="1" key="1">
    <citation type="submission" date="2016-01" db="EMBL/GenBank/DDBJ databases">
        <authorList>
            <person name="Peeters C."/>
        </authorList>
    </citation>
    <scope>NUCLEOTIDE SEQUENCE</scope>
    <source>
        <strain evidence="1">LMG 29321</strain>
    </source>
</reference>
<dbReference type="AlphaFoldDB" id="A0A158BSI1"/>
<dbReference type="EMBL" id="FCOX02000013">
    <property type="protein sequence ID" value="SAK73069.1"/>
    <property type="molecule type" value="Genomic_DNA"/>
</dbReference>
<keyword evidence="2" id="KW-1185">Reference proteome</keyword>
<sequence>MAARVVGNALTAARIALLDVTAERGGAAQLNRAHRAPLGTTEGIGMVLPVLRAAVAEDVRHLKRRSHRRRQK</sequence>
<organism evidence="1 2">
    <name type="scientific">Caballeronia calidae</name>
    <dbReference type="NCBI Taxonomy" id="1777139"/>
    <lineage>
        <taxon>Bacteria</taxon>
        <taxon>Pseudomonadati</taxon>
        <taxon>Pseudomonadota</taxon>
        <taxon>Betaproteobacteria</taxon>
        <taxon>Burkholderiales</taxon>
        <taxon>Burkholderiaceae</taxon>
        <taxon>Caballeronia</taxon>
    </lineage>
</organism>
<comment type="caution">
    <text evidence="1">The sequence shown here is derived from an EMBL/GenBank/DDBJ whole genome shotgun (WGS) entry which is preliminary data.</text>
</comment>
<gene>
    <name evidence="1" type="ORF">AWB78_03058</name>
</gene>
<evidence type="ECO:0000313" key="1">
    <source>
        <dbReference type="EMBL" id="SAK73069.1"/>
    </source>
</evidence>
<proteinExistence type="predicted"/>